<protein>
    <submittedName>
        <fullName evidence="1">Uncharacterized protein</fullName>
    </submittedName>
</protein>
<gene>
    <name evidence="1" type="ORF">LTR09_010732</name>
</gene>
<evidence type="ECO:0000313" key="2">
    <source>
        <dbReference type="Proteomes" id="UP001271007"/>
    </source>
</evidence>
<sequence>MDGNRIPPCLGNTLNKKTIVGPTRDAEKALGREIIAQGFAEAIGLRLDKVRQRIYVTDLSGRLCECMTEPGPKTKIYERAGHSYTGLAIVKY</sequence>
<organism evidence="1 2">
    <name type="scientific">Extremus antarcticus</name>
    <dbReference type="NCBI Taxonomy" id="702011"/>
    <lineage>
        <taxon>Eukaryota</taxon>
        <taxon>Fungi</taxon>
        <taxon>Dikarya</taxon>
        <taxon>Ascomycota</taxon>
        <taxon>Pezizomycotina</taxon>
        <taxon>Dothideomycetes</taxon>
        <taxon>Dothideomycetidae</taxon>
        <taxon>Mycosphaerellales</taxon>
        <taxon>Extremaceae</taxon>
        <taxon>Extremus</taxon>
    </lineage>
</organism>
<dbReference type="Proteomes" id="UP001271007">
    <property type="component" value="Unassembled WGS sequence"/>
</dbReference>
<comment type="caution">
    <text evidence="1">The sequence shown here is derived from an EMBL/GenBank/DDBJ whole genome shotgun (WGS) entry which is preliminary data.</text>
</comment>
<evidence type="ECO:0000313" key="1">
    <source>
        <dbReference type="EMBL" id="KAK3047907.1"/>
    </source>
</evidence>
<dbReference type="EMBL" id="JAWDJX010000055">
    <property type="protein sequence ID" value="KAK3047907.1"/>
    <property type="molecule type" value="Genomic_DNA"/>
</dbReference>
<dbReference type="AlphaFoldDB" id="A0AAJ0G5F1"/>
<reference evidence="1" key="1">
    <citation type="submission" date="2023-04" db="EMBL/GenBank/DDBJ databases">
        <title>Black Yeasts Isolated from many extreme environments.</title>
        <authorList>
            <person name="Coleine C."/>
            <person name="Stajich J.E."/>
            <person name="Selbmann L."/>
        </authorList>
    </citation>
    <scope>NUCLEOTIDE SEQUENCE</scope>
    <source>
        <strain evidence="1">CCFEE 5312</strain>
    </source>
</reference>
<proteinExistence type="predicted"/>
<accession>A0AAJ0G5F1</accession>
<name>A0AAJ0G5F1_9PEZI</name>
<keyword evidence="2" id="KW-1185">Reference proteome</keyword>